<dbReference type="GeneID" id="77923971"/>
<keyword evidence="2" id="KW-1185">Reference proteome</keyword>
<accession>A0A7T3KC84</accession>
<reference evidence="1 2" key="1">
    <citation type="submission" date="2020-10" db="EMBL/GenBank/DDBJ databases">
        <authorList>
            <person name="Abad L.A."/>
            <person name="Alter J."/>
            <person name="Becerra C.Y."/>
            <person name="Boehle J."/>
            <person name="Bustos B."/>
            <person name="Connatser B.I."/>
            <person name="Cutright B."/>
            <person name="Gavin J."/>
            <person name="Gomez A.P."/>
            <person name="Grabar K."/>
            <person name="Hur E.Y."/>
            <person name="Ioh M.T."/>
            <person name="Joya-Campos L."/>
            <person name="Lauhon H.N."/>
            <person name="Lee S."/>
            <person name="Maranan R.T."/>
            <person name="Park Y.G."/>
            <person name="Priest M."/>
            <person name="Samuels S.O."/>
            <person name="Sarameh Y.J."/>
            <person name="Schreiber J.M."/>
            <person name="Shepard L."/>
            <person name="Sheth K.J."/>
            <person name="Silva C.A."/>
            <person name="Smyers G.M."/>
            <person name="Tam S."/>
            <person name="Tamura C.M."/>
            <person name="Wucher D.E."/>
            <person name="Donachie S.P."/>
            <person name="Reed F.A."/>
            <person name="Palecanda S."/>
            <person name="Chong R.A."/>
            <person name="Porter M.L."/>
            <person name="Garlena R.A."/>
            <person name="Russell D.A."/>
            <person name="Jacobs-Sera D."/>
            <person name="Hatfull G.F."/>
        </authorList>
    </citation>
    <scope>NUCLEOTIDE SEQUENCE [LARGE SCALE GENOMIC DNA]</scope>
</reference>
<proteinExistence type="predicted"/>
<dbReference type="EMBL" id="MW055913">
    <property type="protein sequence ID" value="QPX62592.1"/>
    <property type="molecule type" value="Genomic_DNA"/>
</dbReference>
<evidence type="ECO:0000313" key="1">
    <source>
        <dbReference type="EMBL" id="QPX62592.1"/>
    </source>
</evidence>
<evidence type="ECO:0000313" key="2">
    <source>
        <dbReference type="Proteomes" id="UP000595472"/>
    </source>
</evidence>
<dbReference type="Proteomes" id="UP000595472">
    <property type="component" value="Segment"/>
</dbReference>
<dbReference type="RefSeq" id="YP_010648531.1">
    <property type="nucleotide sequence ID" value="NC_070760.1"/>
</dbReference>
<gene>
    <name evidence="1" type="primary">40</name>
    <name evidence="1" type="ORF">SEA_WOLLYPOG_40</name>
</gene>
<organism evidence="1 2">
    <name type="scientific">Arthrobacter phage Wollypog</name>
    <dbReference type="NCBI Taxonomy" id="2790985"/>
    <lineage>
        <taxon>Viruses</taxon>
        <taxon>Duplodnaviria</taxon>
        <taxon>Heunggongvirae</taxon>
        <taxon>Uroviricota</taxon>
        <taxon>Caudoviricetes</taxon>
        <taxon>Wollypogvirus</taxon>
        <taxon>Wollypogvirus wollypog</taxon>
    </lineage>
</organism>
<sequence length="50" mass="5344">MPNAFEIDLFNTGLKISFDPGAVAPIVLRVIAMNCAMIADAIDPPKGTRK</sequence>
<dbReference type="KEGG" id="vg:77923971"/>
<protein>
    <submittedName>
        <fullName evidence="1">Uncharacterized protein</fullName>
    </submittedName>
</protein>
<name>A0A7T3KC84_9CAUD</name>